<dbReference type="EMBL" id="GBRH01172967">
    <property type="protein sequence ID" value="JAE24929.1"/>
    <property type="molecule type" value="Transcribed_RNA"/>
</dbReference>
<organism evidence="1">
    <name type="scientific">Arundo donax</name>
    <name type="common">Giant reed</name>
    <name type="synonym">Donax arundinaceus</name>
    <dbReference type="NCBI Taxonomy" id="35708"/>
    <lineage>
        <taxon>Eukaryota</taxon>
        <taxon>Viridiplantae</taxon>
        <taxon>Streptophyta</taxon>
        <taxon>Embryophyta</taxon>
        <taxon>Tracheophyta</taxon>
        <taxon>Spermatophyta</taxon>
        <taxon>Magnoliopsida</taxon>
        <taxon>Liliopsida</taxon>
        <taxon>Poales</taxon>
        <taxon>Poaceae</taxon>
        <taxon>PACMAD clade</taxon>
        <taxon>Arundinoideae</taxon>
        <taxon>Arundineae</taxon>
        <taxon>Arundo</taxon>
    </lineage>
</organism>
<protein>
    <submittedName>
        <fullName evidence="1">Uncharacterized protein</fullName>
    </submittedName>
</protein>
<reference evidence="1" key="2">
    <citation type="journal article" date="2015" name="Data Brief">
        <title>Shoot transcriptome of the giant reed, Arundo donax.</title>
        <authorList>
            <person name="Barrero R.A."/>
            <person name="Guerrero F.D."/>
            <person name="Moolhuijzen P."/>
            <person name="Goolsby J.A."/>
            <person name="Tidwell J."/>
            <person name="Bellgard S.E."/>
            <person name="Bellgard M.I."/>
        </authorList>
    </citation>
    <scope>NUCLEOTIDE SEQUENCE</scope>
    <source>
        <tissue evidence="1">Shoot tissue taken approximately 20 cm above the soil surface</tissue>
    </source>
</reference>
<name>A0A0A9GNB6_ARUDO</name>
<dbReference type="AlphaFoldDB" id="A0A0A9GNB6"/>
<reference evidence="1" key="1">
    <citation type="submission" date="2014-09" db="EMBL/GenBank/DDBJ databases">
        <authorList>
            <person name="Magalhaes I.L.F."/>
            <person name="Oliveira U."/>
            <person name="Santos F.R."/>
            <person name="Vidigal T.H.D.A."/>
            <person name="Brescovit A.D."/>
            <person name="Santos A.J."/>
        </authorList>
    </citation>
    <scope>NUCLEOTIDE SEQUENCE</scope>
    <source>
        <tissue evidence="1">Shoot tissue taken approximately 20 cm above the soil surface</tissue>
    </source>
</reference>
<sequence>MFCDTLFSCIFAFSPFPLLLKEHMQSC</sequence>
<accession>A0A0A9GNB6</accession>
<evidence type="ECO:0000313" key="1">
    <source>
        <dbReference type="EMBL" id="JAE24929.1"/>
    </source>
</evidence>
<proteinExistence type="predicted"/>